<comment type="catalytic activity">
    <reaction evidence="18">
        <text>L-histidyl-L-alpha-amino acid(out) = L-histidyl-L-alpha-amino acid(in)</text>
        <dbReference type="Rhea" id="RHEA:79379"/>
        <dbReference type="ChEBI" id="CHEBI:229964"/>
    </reaction>
</comment>
<dbReference type="Pfam" id="PF07690">
    <property type="entry name" value="MFS_1"/>
    <property type="match status" value="2"/>
</dbReference>
<protein>
    <recommendedName>
        <fullName evidence="21">Lysosomal dipeptide transporter MFSD1</fullName>
    </recommendedName>
    <alternativeName>
        <fullName evidence="22">Major facilitator superfamily domain-containing protein 1</fullName>
    </alternativeName>
</protein>
<keyword evidence="3" id="KW-0813">Transport</keyword>
<evidence type="ECO:0000256" key="11">
    <source>
        <dbReference type="ARBA" id="ARBA00044884"/>
    </source>
</evidence>
<comment type="catalytic activity">
    <reaction evidence="15">
        <text>L-arginyl-L-alpha-amino acid(out) = L-arginyl-L-alpha-amino acid(in)</text>
        <dbReference type="Rhea" id="RHEA:79371"/>
        <dbReference type="ChEBI" id="CHEBI:84315"/>
    </reaction>
</comment>
<evidence type="ECO:0000256" key="12">
    <source>
        <dbReference type="ARBA" id="ARBA00044891"/>
    </source>
</evidence>
<comment type="catalytic activity">
    <reaction evidence="9">
        <text>L-histidyl-glycine(out) = L-histidyl-glycine(in)</text>
        <dbReference type="Rhea" id="RHEA:79395"/>
        <dbReference type="ChEBI" id="CHEBI:229957"/>
    </reaction>
</comment>
<dbReference type="PANTHER" id="PTHR23512:SF3">
    <property type="entry name" value="MAJOR FACILITATOR SUPERFAMILY DOMAIN-CONTAINING PROTEIN 1"/>
    <property type="match status" value="1"/>
</dbReference>
<dbReference type="Gene3D" id="1.20.1250.20">
    <property type="entry name" value="MFS general substrate transporter like domains"/>
    <property type="match status" value="2"/>
</dbReference>
<evidence type="ECO:0000256" key="4">
    <source>
        <dbReference type="ARBA" id="ARBA00022692"/>
    </source>
</evidence>
<evidence type="ECO:0000256" key="18">
    <source>
        <dbReference type="ARBA" id="ARBA00044912"/>
    </source>
</evidence>
<keyword evidence="5 26" id="KW-1133">Transmembrane helix</keyword>
<dbReference type="Proteomes" id="UP000717515">
    <property type="component" value="Unassembled WGS sequence"/>
</dbReference>
<dbReference type="EMBL" id="JAIFTL010000121">
    <property type="protein sequence ID" value="KAG9322977.1"/>
    <property type="molecule type" value="Genomic_DNA"/>
</dbReference>
<dbReference type="InterPro" id="IPR011701">
    <property type="entry name" value="MFS"/>
</dbReference>
<evidence type="ECO:0000256" key="1">
    <source>
        <dbReference type="ARBA" id="ARBA00004155"/>
    </source>
</evidence>
<reference evidence="27" key="1">
    <citation type="submission" date="2021-07" db="EMBL/GenBank/DDBJ databases">
        <title>Draft genome of Mortierella alpina, strain LL118, isolated from an aspen leaf litter sample.</title>
        <authorList>
            <person name="Yang S."/>
            <person name="Vinatzer B.A."/>
        </authorList>
    </citation>
    <scope>NUCLEOTIDE SEQUENCE</scope>
    <source>
        <strain evidence="27">LL118</strain>
    </source>
</reference>
<evidence type="ECO:0000256" key="14">
    <source>
        <dbReference type="ARBA" id="ARBA00044898"/>
    </source>
</evidence>
<comment type="catalytic activity">
    <reaction evidence="17">
        <text>L-arginyl-glycine(out) = L-arginyl-glycine(in)</text>
        <dbReference type="Rhea" id="RHEA:79391"/>
        <dbReference type="ChEBI" id="CHEBI:229955"/>
    </reaction>
</comment>
<comment type="catalytic activity">
    <reaction evidence="8">
        <text>L-lysyl-L-alanine(out) = L-lysyl-L-alanine(in)</text>
        <dbReference type="Rhea" id="RHEA:79399"/>
        <dbReference type="ChEBI" id="CHEBI:229954"/>
    </reaction>
</comment>
<comment type="subcellular location">
    <subcellularLocation>
        <location evidence="1">Lysosome membrane</location>
        <topology evidence="1">Multi-pass membrane protein</topology>
    </subcellularLocation>
</comment>
<evidence type="ECO:0000256" key="8">
    <source>
        <dbReference type="ARBA" id="ARBA00044876"/>
    </source>
</evidence>
<evidence type="ECO:0000256" key="2">
    <source>
        <dbReference type="ARBA" id="ARBA00008335"/>
    </source>
</evidence>
<evidence type="ECO:0000256" key="3">
    <source>
        <dbReference type="ARBA" id="ARBA00022448"/>
    </source>
</evidence>
<evidence type="ECO:0000256" key="24">
    <source>
        <dbReference type="ARBA" id="ARBA00046376"/>
    </source>
</evidence>
<evidence type="ECO:0000256" key="23">
    <source>
        <dbReference type="ARBA" id="ARBA00045709"/>
    </source>
</evidence>
<evidence type="ECO:0000256" key="15">
    <source>
        <dbReference type="ARBA" id="ARBA00044899"/>
    </source>
</evidence>
<proteinExistence type="inferred from homology"/>
<dbReference type="AlphaFoldDB" id="A0A9P8A636"/>
<dbReference type="PANTHER" id="PTHR23512">
    <property type="entry name" value="MAJOR FACILITATOR SUPERFAMILY DOMAIN-CONTAINING PROTEIN 1"/>
    <property type="match status" value="1"/>
</dbReference>
<name>A0A9P8A636_MORAP</name>
<organism evidence="27 28">
    <name type="scientific">Mortierella alpina</name>
    <name type="common">Oleaginous fungus</name>
    <name type="synonym">Mortierella renispora</name>
    <dbReference type="NCBI Taxonomy" id="64518"/>
    <lineage>
        <taxon>Eukaryota</taxon>
        <taxon>Fungi</taxon>
        <taxon>Fungi incertae sedis</taxon>
        <taxon>Mucoromycota</taxon>
        <taxon>Mortierellomycotina</taxon>
        <taxon>Mortierellomycetes</taxon>
        <taxon>Mortierellales</taxon>
        <taxon>Mortierellaceae</taxon>
        <taxon>Mortierella</taxon>
    </lineage>
</organism>
<evidence type="ECO:0000256" key="9">
    <source>
        <dbReference type="ARBA" id="ARBA00044878"/>
    </source>
</evidence>
<keyword evidence="7" id="KW-0458">Lysosome</keyword>
<evidence type="ECO:0000313" key="28">
    <source>
        <dbReference type="Proteomes" id="UP000717515"/>
    </source>
</evidence>
<feature type="transmembrane region" description="Helical" evidence="26">
    <location>
        <begin position="538"/>
        <end position="562"/>
    </location>
</feature>
<comment type="catalytic activity">
    <reaction evidence="19">
        <text>L-alanyl-L-lysine(out) = L-alanyl-L-lysine(in)</text>
        <dbReference type="Rhea" id="RHEA:79415"/>
        <dbReference type="ChEBI" id="CHEBI:192470"/>
    </reaction>
</comment>
<comment type="catalytic activity">
    <reaction evidence="12">
        <text>L-lysyl-L-alpha-amino acid(out) = L-lysyl-L-alpha-amino acid(in)</text>
        <dbReference type="Rhea" id="RHEA:79387"/>
        <dbReference type="ChEBI" id="CHEBI:229965"/>
    </reaction>
</comment>
<dbReference type="InterPro" id="IPR052187">
    <property type="entry name" value="MFSD1"/>
</dbReference>
<evidence type="ECO:0000256" key="7">
    <source>
        <dbReference type="ARBA" id="ARBA00023228"/>
    </source>
</evidence>
<accession>A0A9P8A636</accession>
<feature type="transmembrane region" description="Helical" evidence="26">
    <location>
        <begin position="508"/>
        <end position="532"/>
    </location>
</feature>
<feature type="region of interest" description="Disordered" evidence="25">
    <location>
        <begin position="1"/>
        <end position="23"/>
    </location>
</feature>
<evidence type="ECO:0000256" key="16">
    <source>
        <dbReference type="ARBA" id="ARBA00044900"/>
    </source>
</evidence>
<comment type="catalytic activity">
    <reaction evidence="20">
        <text>L-lysyl-glycine(out) = L-lysyl-glycine(in)</text>
        <dbReference type="Rhea" id="RHEA:79407"/>
        <dbReference type="ChEBI" id="CHEBI:191202"/>
    </reaction>
</comment>
<comment type="subunit">
    <text evidence="24">Homodimer. Interacts with lysosomal protein GLMP (via lumenal domain); the interaction starts while both proteins are still in the endoplasmic reticulum and is required for stabilization of MFSD1 in lysosomes but has no direct effect on its targeting to lysosomes or transporter activity.</text>
</comment>
<evidence type="ECO:0000256" key="13">
    <source>
        <dbReference type="ARBA" id="ARBA00044893"/>
    </source>
</evidence>
<evidence type="ECO:0000313" key="27">
    <source>
        <dbReference type="EMBL" id="KAG9322977.1"/>
    </source>
</evidence>
<feature type="transmembrane region" description="Helical" evidence="26">
    <location>
        <begin position="378"/>
        <end position="402"/>
    </location>
</feature>
<keyword evidence="4 26" id="KW-0812">Transmembrane</keyword>
<evidence type="ECO:0000256" key="20">
    <source>
        <dbReference type="ARBA" id="ARBA00044924"/>
    </source>
</evidence>
<feature type="transmembrane region" description="Helical" evidence="26">
    <location>
        <begin position="422"/>
        <end position="444"/>
    </location>
</feature>
<comment type="catalytic activity">
    <reaction evidence="11">
        <text>L-alpha-aminoacyl-L-histidine(out) = L-alpha-aminoacyl-L-histidine(in)</text>
        <dbReference type="Rhea" id="RHEA:79375"/>
        <dbReference type="ChEBI" id="CHEBI:229967"/>
    </reaction>
</comment>
<evidence type="ECO:0000256" key="25">
    <source>
        <dbReference type="SAM" id="MobiDB-lite"/>
    </source>
</evidence>
<comment type="function">
    <text evidence="23">Lysosomal dipeptide uniporter that selectively exports lysine, arginine or histidine-containing dipeptides with a net positive charge from the lysosome lumen into the cytosol. Could play a role in a specific type of protein O-glycosylation indirectly regulating macrophages migration and tissue invasion. Also essential for liver homeostasis.</text>
</comment>
<feature type="transmembrane region" description="Helical" evidence="26">
    <location>
        <begin position="111"/>
        <end position="133"/>
    </location>
</feature>
<evidence type="ECO:0000256" key="19">
    <source>
        <dbReference type="ARBA" id="ARBA00044919"/>
    </source>
</evidence>
<feature type="transmembrane region" description="Helical" evidence="26">
    <location>
        <begin position="451"/>
        <end position="474"/>
    </location>
</feature>
<comment type="catalytic activity">
    <reaction evidence="14">
        <text>L-aspartyl-L-lysine(out) = L-aspartyl-L-lysine(in)</text>
        <dbReference type="Rhea" id="RHEA:79411"/>
        <dbReference type="ChEBI" id="CHEBI:229953"/>
    </reaction>
</comment>
<dbReference type="GO" id="GO:0022857">
    <property type="term" value="F:transmembrane transporter activity"/>
    <property type="evidence" value="ECO:0007669"/>
    <property type="project" value="InterPro"/>
</dbReference>
<comment type="caution">
    <text evidence="27">The sequence shown here is derived from an EMBL/GenBank/DDBJ whole genome shotgun (WGS) entry which is preliminary data.</text>
</comment>
<evidence type="ECO:0000256" key="22">
    <source>
        <dbReference type="ARBA" id="ARBA00045018"/>
    </source>
</evidence>
<dbReference type="SUPFAM" id="SSF103473">
    <property type="entry name" value="MFS general substrate transporter"/>
    <property type="match status" value="1"/>
</dbReference>
<evidence type="ECO:0000256" key="10">
    <source>
        <dbReference type="ARBA" id="ARBA00044881"/>
    </source>
</evidence>
<feature type="transmembrane region" description="Helical" evidence="26">
    <location>
        <begin position="145"/>
        <end position="164"/>
    </location>
</feature>
<evidence type="ECO:0000256" key="21">
    <source>
        <dbReference type="ARBA" id="ARBA00044985"/>
    </source>
</evidence>
<gene>
    <name evidence="27" type="ORF">KVV02_007257</name>
</gene>
<evidence type="ECO:0000256" key="6">
    <source>
        <dbReference type="ARBA" id="ARBA00023136"/>
    </source>
</evidence>
<feature type="transmembrane region" description="Helical" evidence="26">
    <location>
        <begin position="480"/>
        <end position="501"/>
    </location>
</feature>
<comment type="catalytic activity">
    <reaction evidence="13">
        <text>L-alpha-aminoacyl-L-lysine(out) = L-alpha-aminoacyl-L-lysine(in)</text>
        <dbReference type="Rhea" id="RHEA:79383"/>
        <dbReference type="ChEBI" id="CHEBI:229966"/>
    </reaction>
</comment>
<comment type="similarity">
    <text evidence="2">Belongs to the major facilitator superfamily.</text>
</comment>
<evidence type="ECO:0000256" key="26">
    <source>
        <dbReference type="SAM" id="Phobius"/>
    </source>
</evidence>
<dbReference type="InterPro" id="IPR036259">
    <property type="entry name" value="MFS_trans_sf"/>
</dbReference>
<evidence type="ECO:0000256" key="17">
    <source>
        <dbReference type="ARBA" id="ARBA00044903"/>
    </source>
</evidence>
<evidence type="ECO:0000256" key="5">
    <source>
        <dbReference type="ARBA" id="ARBA00022989"/>
    </source>
</evidence>
<keyword evidence="6 26" id="KW-0472">Membrane</keyword>
<comment type="catalytic activity">
    <reaction evidence="16">
        <text>L-lysyl-L-lysine(out) = L-lysyl-L-lysine(in)</text>
        <dbReference type="Rhea" id="RHEA:79403"/>
        <dbReference type="ChEBI" id="CHEBI:229956"/>
    </reaction>
</comment>
<sequence length="589" mass="64612">MGDSKLKEKRGGRRLSPTPTNIHELTSQSSVALPLADDPHHNATRIPGIEPQEAYMTQTPSAAMPPYPPALRWAILGSASFILMGNYYAFDNIAALNRPLKEYLQLSDLQYDYVLNLLYTVYSIPNVILPWIGGYAINKFGNRRLIISLSILVAFGHLVVCLGLEKKHVPVMIIGRVIFGAAESLTVAQCAITVKYFRGKELALALGINLCVSRLGSVLNDVLTPFIWSRSNSVPAAFWGGFVSCVLSLIMAFLLVWLDWRFGSHSDAESLPPLDRTRPSSCLIDARLSFEGVGQVPATMIMTDASLKVPSAASSAQPPPVVVSAPPTIREIAMETMNGYDEQQHEHRPQYHANDSECTLIEEKEPWLKRGIRAIKALVDYSVSFWILCAMTFVVVGIAVPFNSIHAGFLQMRWYHGDPVKAAQVMTVPDLLSALLVLPVGYFVDHFGQKSWLFMLCGLIIGFSHAVLGLLQISTPIPCLIALGVSSSITAIFGSAVPALVRAEQLATAYGIMASSYNSAFVVFPMIVAKLMTVDPTVYTFVEIFFSSLGFLGFLLALWLKLLNRHGDLDKREIDNRPPPSPSTLGGMR</sequence>
<comment type="catalytic activity">
    <reaction evidence="10">
        <text>L-alpha-aminoacyl-L-arginine(out) = L-alpha-aminoacyl-L-arginine(in)</text>
        <dbReference type="Rhea" id="RHEA:79367"/>
        <dbReference type="ChEBI" id="CHEBI:229968"/>
    </reaction>
</comment>
<feature type="transmembrane region" description="Helical" evidence="26">
    <location>
        <begin position="239"/>
        <end position="258"/>
    </location>
</feature>